<dbReference type="HOGENOM" id="CLU_046401_0_0_7"/>
<dbReference type="EMBL" id="CP000112">
    <property type="protein sequence ID" value="ABB37462.2"/>
    <property type="molecule type" value="Genomic_DNA"/>
</dbReference>
<reference evidence="1 2" key="1">
    <citation type="journal article" date="2011" name="J. Bacteriol.">
        <title>Complete genome sequence and updated annotation of Desulfovibrio alaskensis G20.</title>
        <authorList>
            <person name="Hauser L.J."/>
            <person name="Land M.L."/>
            <person name="Brown S.D."/>
            <person name="Larimer F."/>
            <person name="Keller K.L."/>
            <person name="Rapp-Giles B.J."/>
            <person name="Price M.N."/>
            <person name="Lin M."/>
            <person name="Bruce D.C."/>
            <person name="Detter J.C."/>
            <person name="Tapia R."/>
            <person name="Han C.S."/>
            <person name="Goodwin L.A."/>
            <person name="Cheng J.F."/>
            <person name="Pitluck S."/>
            <person name="Copeland A."/>
            <person name="Lucas S."/>
            <person name="Nolan M."/>
            <person name="Lapidus A.L."/>
            <person name="Palumbo A.V."/>
            <person name="Wall J.D."/>
        </authorList>
    </citation>
    <scope>NUCLEOTIDE SEQUENCE [LARGE SCALE GENOMIC DNA]</scope>
    <source>
        <strain evidence="2">ATCC BAA 1058 / DSM 17464 / G20</strain>
    </source>
</reference>
<dbReference type="eggNOG" id="ENOG502ZATK">
    <property type="taxonomic scope" value="Bacteria"/>
</dbReference>
<name>Q315D4_OLEA2</name>
<dbReference type="InterPro" id="IPR059206">
    <property type="entry name" value="Sll1717-like"/>
</dbReference>
<evidence type="ECO:0000313" key="2">
    <source>
        <dbReference type="Proteomes" id="UP000002710"/>
    </source>
</evidence>
<accession>Q315D4</accession>
<protein>
    <submittedName>
        <fullName evidence="1">Uncharacterized protein</fullName>
    </submittedName>
</protein>
<gene>
    <name evidence="1" type="ordered locus">Dde_0661</name>
</gene>
<dbReference type="STRING" id="207559.Dde_0661"/>
<proteinExistence type="predicted"/>
<organism evidence="1 2">
    <name type="scientific">Oleidesulfovibrio alaskensis (strain ATCC BAA-1058 / DSM 17464 / G20)</name>
    <name type="common">Desulfovibrio alaskensis</name>
    <dbReference type="NCBI Taxonomy" id="207559"/>
    <lineage>
        <taxon>Bacteria</taxon>
        <taxon>Pseudomonadati</taxon>
        <taxon>Thermodesulfobacteriota</taxon>
        <taxon>Desulfovibrionia</taxon>
        <taxon>Desulfovibrionales</taxon>
        <taxon>Desulfovibrionaceae</taxon>
        <taxon>Oleidesulfovibrio</taxon>
    </lineage>
</organism>
<evidence type="ECO:0000313" key="1">
    <source>
        <dbReference type="EMBL" id="ABB37462.2"/>
    </source>
</evidence>
<dbReference type="AlphaFoldDB" id="Q315D4"/>
<sequence length="354" mass="41548">MGKLIASLVDIVKKNKFVDDTQKALFDNFENTKRVNVYIDDLDRGWEGRKEDIRRISALLNAVRDISNEMDNVHFMISLRSDVYYLVRTSDESTDKISGSVIWYTWDRHQILALLAKRVETFFGRDISENSLMGMHQSKIAQYLDPIMTQHFEGKGKWENAPIYRILMSLIRNRPRDLVMICTLAARNARKKGRSKILTEDLQSIFEDYSLERIQDIENEFKSELPEIRRLLFALKPSAKKSSKFSDLYVYTTDQVEAKIQSASANAPFYFSNNNKQATSEELHYFLYKINFLTARRKNKDDVLVRKTFEENKYLTGRFVDFGFGWEVHPAYRWALEPDDSESIYARLDLLDFE</sequence>
<keyword evidence="2" id="KW-1185">Reference proteome</keyword>
<dbReference type="NCBIfam" id="NF047389">
    <property type="entry name" value="ATPase_Sll1717"/>
    <property type="match status" value="1"/>
</dbReference>
<dbReference type="KEGG" id="dde:Dde_0661"/>
<dbReference type="Proteomes" id="UP000002710">
    <property type="component" value="Chromosome"/>
</dbReference>